<dbReference type="Gene3D" id="3.20.20.300">
    <property type="entry name" value="Glycoside hydrolase, family 3, N-terminal domain"/>
    <property type="match status" value="1"/>
</dbReference>
<feature type="domain" description="Fibronectin type III-like" evidence="7">
    <location>
        <begin position="660"/>
        <end position="730"/>
    </location>
</feature>
<evidence type="ECO:0000313" key="9">
    <source>
        <dbReference type="Proteomes" id="UP001610063"/>
    </source>
</evidence>
<evidence type="ECO:0000259" key="7">
    <source>
        <dbReference type="SMART" id="SM01217"/>
    </source>
</evidence>
<dbReference type="RefSeq" id="WP_395419274.1">
    <property type="nucleotide sequence ID" value="NZ_JBIPKE010000020.1"/>
</dbReference>
<dbReference type="Pfam" id="PF00933">
    <property type="entry name" value="Glyco_hydro_3"/>
    <property type="match status" value="1"/>
</dbReference>
<dbReference type="SMART" id="SM01217">
    <property type="entry name" value="Fn3_like"/>
    <property type="match status" value="1"/>
</dbReference>
<dbReference type="SUPFAM" id="SSF51445">
    <property type="entry name" value="(Trans)glycosidases"/>
    <property type="match status" value="1"/>
</dbReference>
<proteinExistence type="inferred from homology"/>
<dbReference type="InterPro" id="IPR036881">
    <property type="entry name" value="Glyco_hydro_3_C_sf"/>
</dbReference>
<reference evidence="8 9" key="1">
    <citation type="journal article" date="2013" name="Int. J. Syst. Evol. Microbiol.">
        <title>Marinoscillum luteum sp. nov., isolated from marine sediment.</title>
        <authorList>
            <person name="Cha I.T."/>
            <person name="Park S.J."/>
            <person name="Kim S.J."/>
            <person name="Kim J.G."/>
            <person name="Jung M.Y."/>
            <person name="Shin K.S."/>
            <person name="Kwon K.K."/>
            <person name="Yang S.H."/>
            <person name="Seo Y.S."/>
            <person name="Rhee S.K."/>
        </authorList>
    </citation>
    <scope>NUCLEOTIDE SEQUENCE [LARGE SCALE GENOMIC DNA]</scope>
    <source>
        <strain evidence="8 9">KCTC 23939</strain>
    </source>
</reference>
<dbReference type="InterPro" id="IPR002772">
    <property type="entry name" value="Glyco_hydro_3_C"/>
</dbReference>
<keyword evidence="4" id="KW-0732">Signal</keyword>
<comment type="similarity">
    <text evidence="2">Belongs to the glycosyl hydrolase 3 family.</text>
</comment>
<dbReference type="EMBL" id="JBIPKE010000020">
    <property type="protein sequence ID" value="MFH6985844.1"/>
    <property type="molecule type" value="Genomic_DNA"/>
</dbReference>
<dbReference type="InterPro" id="IPR001764">
    <property type="entry name" value="Glyco_hydro_3_N"/>
</dbReference>
<accession>A0ABW7NE80</accession>
<dbReference type="InterPro" id="IPR036962">
    <property type="entry name" value="Glyco_hydro_3_N_sf"/>
</dbReference>
<dbReference type="Pfam" id="PF14310">
    <property type="entry name" value="Fn3-like"/>
    <property type="match status" value="1"/>
</dbReference>
<evidence type="ECO:0000313" key="8">
    <source>
        <dbReference type="EMBL" id="MFH6985844.1"/>
    </source>
</evidence>
<organism evidence="8 9">
    <name type="scientific">Marinoscillum luteum</name>
    <dbReference type="NCBI Taxonomy" id="861051"/>
    <lineage>
        <taxon>Bacteria</taxon>
        <taxon>Pseudomonadati</taxon>
        <taxon>Bacteroidota</taxon>
        <taxon>Cytophagia</taxon>
        <taxon>Cytophagales</taxon>
        <taxon>Reichenbachiellaceae</taxon>
        <taxon>Marinoscillum</taxon>
    </lineage>
</organism>
<dbReference type="PRINTS" id="PR00133">
    <property type="entry name" value="GLHYDRLASE3"/>
</dbReference>
<comment type="catalytic activity">
    <reaction evidence="1">
        <text>Hydrolysis of terminal, non-reducing beta-D-glucosyl residues with release of beta-D-glucose.</text>
        <dbReference type="EC" id="3.2.1.21"/>
    </reaction>
</comment>
<dbReference type="Proteomes" id="UP001610063">
    <property type="component" value="Unassembled WGS sequence"/>
</dbReference>
<gene>
    <name evidence="8" type="ORF">ACHKAR_20485</name>
</gene>
<sequence>MIKHLWFIGFVVFFLSRCSQPTEDGTSQGGVVAKADSLLALMTLEEKIGQMYQCLGRGHARVGDGEKARDLIELVKAGGVGSILVPGDVHDVEEMQRFAVEESRLGIPLFFNYDVIHGFKTIFPMPLAMSCSWDTALVKRAHRIAAIEASAAGISYNHGPMADVSRDPRWGRVMEGNGEDPFLSSLFTEASVDGFQGDGISHANTIMACVKHFIGYGAVEGGRDYNTVDIGEETLRNIHLPPFQHAIKAGVSSVMTSFNVVGSVPTVAHAPLLRDVLRSELGFEGIVISDFGSVGELIKHGYARDAAQATSQALDGTVDIEMQSRNYHENIKRLVEDGLLDESVIDEAVRRIVIKKYELGLFANPYRFATEKYIDSITLSVPHREIAKETAMKSMVLLKNDGVLPISSKVKRIAILGPFSNSQDILGRWSAKGDTSEAITLLAGMKKQFPEAEINWLNVGDFWENSPLPERKIKDLTRDADLILLAMGEPKEMSAEAASRATLGIPGNQQRIAELALESGNPTVLVLFNGRPLTIPWYQENMNAILEVWFPGTEGGNAIAEVLAGHYNPSGKLTMTFPRDVGQVPLYYNHYSTGRPAASSQYSSKYIDIPNGPLYPFGFGLSYSGFEFSDLIISRDSMKLNEQMEVSVRVTNIGEVFGEEVVQLYLRDYVGEVVRPVKELKGFRKIGLEAGASEKVTFSVTPDMLKYWSPVSRDYIVEPGQFAVMIGANSAEYLEKDFELTN</sequence>
<evidence type="ECO:0000256" key="3">
    <source>
        <dbReference type="ARBA" id="ARBA00012744"/>
    </source>
</evidence>
<dbReference type="PANTHER" id="PTHR30620">
    <property type="entry name" value="PERIPLASMIC BETA-GLUCOSIDASE-RELATED"/>
    <property type="match status" value="1"/>
</dbReference>
<dbReference type="Gene3D" id="3.40.50.1700">
    <property type="entry name" value="Glycoside hydrolase family 3 C-terminal domain"/>
    <property type="match status" value="1"/>
</dbReference>
<comment type="caution">
    <text evidence="8">The sequence shown here is derived from an EMBL/GenBank/DDBJ whole genome shotgun (WGS) entry which is preliminary data.</text>
</comment>
<dbReference type="InterPro" id="IPR017853">
    <property type="entry name" value="GH"/>
</dbReference>
<dbReference type="PANTHER" id="PTHR30620:SF16">
    <property type="entry name" value="LYSOSOMAL BETA GLUCOSIDASE"/>
    <property type="match status" value="1"/>
</dbReference>
<dbReference type="InterPro" id="IPR026891">
    <property type="entry name" value="Fn3-like"/>
</dbReference>
<keyword evidence="5 8" id="KW-0378">Hydrolase</keyword>
<dbReference type="InterPro" id="IPR051915">
    <property type="entry name" value="Cellulose_Degrad_GH3"/>
</dbReference>
<evidence type="ECO:0000256" key="1">
    <source>
        <dbReference type="ARBA" id="ARBA00000448"/>
    </source>
</evidence>
<name>A0ABW7NE80_9BACT</name>
<dbReference type="Gene3D" id="2.60.40.10">
    <property type="entry name" value="Immunoglobulins"/>
    <property type="match status" value="1"/>
</dbReference>
<dbReference type="EC" id="3.2.1.21" evidence="3"/>
<keyword evidence="6" id="KW-0326">Glycosidase</keyword>
<dbReference type="GO" id="GO:0016787">
    <property type="term" value="F:hydrolase activity"/>
    <property type="evidence" value="ECO:0007669"/>
    <property type="project" value="UniProtKB-KW"/>
</dbReference>
<evidence type="ECO:0000256" key="2">
    <source>
        <dbReference type="ARBA" id="ARBA00005336"/>
    </source>
</evidence>
<dbReference type="InterPro" id="IPR013783">
    <property type="entry name" value="Ig-like_fold"/>
</dbReference>
<dbReference type="Pfam" id="PF01915">
    <property type="entry name" value="Glyco_hydro_3_C"/>
    <property type="match status" value="1"/>
</dbReference>
<evidence type="ECO:0000256" key="6">
    <source>
        <dbReference type="ARBA" id="ARBA00023295"/>
    </source>
</evidence>
<evidence type="ECO:0000256" key="5">
    <source>
        <dbReference type="ARBA" id="ARBA00022801"/>
    </source>
</evidence>
<dbReference type="SUPFAM" id="SSF52279">
    <property type="entry name" value="Beta-D-glucan exohydrolase, C-terminal domain"/>
    <property type="match status" value="1"/>
</dbReference>
<evidence type="ECO:0000256" key="4">
    <source>
        <dbReference type="ARBA" id="ARBA00022729"/>
    </source>
</evidence>
<keyword evidence="9" id="KW-1185">Reference proteome</keyword>
<protein>
    <recommendedName>
        <fullName evidence="3">beta-glucosidase</fullName>
        <ecNumber evidence="3">3.2.1.21</ecNumber>
    </recommendedName>
</protein>